<dbReference type="EMBL" id="SNRY01001408">
    <property type="protein sequence ID" value="KAA6331146.1"/>
    <property type="molecule type" value="Genomic_DNA"/>
</dbReference>
<name>A0A5J4RB24_9ZZZZ</name>
<evidence type="ECO:0000313" key="2">
    <source>
        <dbReference type="EMBL" id="KAA6331155.1"/>
    </source>
</evidence>
<proteinExistence type="predicted"/>
<reference evidence="1" key="1">
    <citation type="submission" date="2019-03" db="EMBL/GenBank/DDBJ databases">
        <title>Single cell metagenomics reveals metabolic interactions within the superorganism composed of flagellate Streblomastix strix and complex community of Bacteroidetes bacteria on its surface.</title>
        <authorList>
            <person name="Treitli S.C."/>
            <person name="Kolisko M."/>
            <person name="Husnik F."/>
            <person name="Keeling P."/>
            <person name="Hampl V."/>
        </authorList>
    </citation>
    <scope>NUCLEOTIDE SEQUENCE</scope>
    <source>
        <strain evidence="1">STM</strain>
    </source>
</reference>
<dbReference type="AlphaFoldDB" id="A0A5J4RB24"/>
<accession>A0A5J4RB24</accession>
<evidence type="ECO:0000313" key="1">
    <source>
        <dbReference type="EMBL" id="KAA6331146.1"/>
    </source>
</evidence>
<sequence length="172" mass="20217">MCMYVAIRHCIEADWLNDRDQFLYPNDGWKTDTEFQNDCLAFTLFHGQNRISSTNGVNHWIPFTENEVDAQDKFNNRFMTDFINGKSKIEKTDNDLFSATEKGTHASTPLGRRFLPDAQNVFNAGRELWRYFHAQTNVNVNASLYDIREHFQGRNDKQGKRILNNILTHFKY</sequence>
<dbReference type="EMBL" id="SNRY01001408">
    <property type="protein sequence ID" value="KAA6331155.1"/>
    <property type="molecule type" value="Genomic_DNA"/>
</dbReference>
<gene>
    <name evidence="1" type="ORF">EZS27_020207</name>
    <name evidence="2" type="ORF">EZS27_020216</name>
</gene>
<comment type="caution">
    <text evidence="1">The sequence shown here is derived from an EMBL/GenBank/DDBJ whole genome shotgun (WGS) entry which is preliminary data.</text>
</comment>
<protein>
    <submittedName>
        <fullName evidence="1">Uncharacterized protein</fullName>
    </submittedName>
</protein>
<organism evidence="1">
    <name type="scientific">termite gut metagenome</name>
    <dbReference type="NCBI Taxonomy" id="433724"/>
    <lineage>
        <taxon>unclassified sequences</taxon>
        <taxon>metagenomes</taxon>
        <taxon>organismal metagenomes</taxon>
    </lineage>
</organism>